<accession>A0A0K6S690</accession>
<gene>
    <name evidence="1" type="ORF">Cvel_16790.t1</name>
</gene>
<name>A0A0K6S690_9ALVE</name>
<protein>
    <submittedName>
        <fullName evidence="1">Uncharacterized protein</fullName>
    </submittedName>
</protein>
<proteinExistence type="predicted"/>
<dbReference type="EMBL" id="CDMZ01000343">
    <property type="protein sequence ID" value="CUC09173.1"/>
    <property type="molecule type" value="Genomic_DNA"/>
</dbReference>
<organism evidence="1">
    <name type="scientific">Chromera velia CCMP2878</name>
    <dbReference type="NCBI Taxonomy" id="1169474"/>
    <lineage>
        <taxon>Eukaryota</taxon>
        <taxon>Sar</taxon>
        <taxon>Alveolata</taxon>
        <taxon>Colpodellida</taxon>
        <taxon>Chromeraceae</taxon>
        <taxon>Chromera</taxon>
    </lineage>
</organism>
<dbReference type="AlphaFoldDB" id="A0A0K6S690"/>
<sequence length="70" mass="7639">MYAQPTEWGVAALRWFGARAVGEPSHPARAYAPPWTVPTTVTVVPREPSPVVTAPAAEYTPERDVLHDRG</sequence>
<reference evidence="1" key="1">
    <citation type="submission" date="2014-11" db="EMBL/GenBank/DDBJ databases">
        <title>Molecular phylogeny of cliff fern family Woodsiaceae with morphological implications.</title>
        <authorList>
            <person name="Shao Y.-Z."/>
            <person name="Wei R."/>
            <person name="Zhang X.-C."/>
        </authorList>
    </citation>
    <scope>NUCLEOTIDE SEQUENCE</scope>
</reference>
<evidence type="ECO:0000313" key="1">
    <source>
        <dbReference type="EMBL" id="CUC09173.1"/>
    </source>
</evidence>
<dbReference type="VEuPathDB" id="CryptoDB:Cvel_16790"/>